<proteinExistence type="predicted"/>
<reference evidence="1 2" key="1">
    <citation type="submission" date="2018-08" db="EMBL/GenBank/DDBJ databases">
        <title>Genome and evolution of the arbuscular mycorrhizal fungus Diversispora epigaea (formerly Glomus versiforme) and its bacterial endosymbionts.</title>
        <authorList>
            <person name="Sun X."/>
            <person name="Fei Z."/>
            <person name="Harrison M."/>
        </authorList>
    </citation>
    <scope>NUCLEOTIDE SEQUENCE [LARGE SCALE GENOMIC DNA]</scope>
    <source>
        <strain evidence="1 2">IT104</strain>
    </source>
</reference>
<comment type="caution">
    <text evidence="1">The sequence shown here is derived from an EMBL/GenBank/DDBJ whole genome shotgun (WGS) entry which is preliminary data.</text>
</comment>
<protein>
    <submittedName>
        <fullName evidence="1">Uncharacterized protein</fullName>
    </submittedName>
</protein>
<gene>
    <name evidence="1" type="ORF">Glove_476g61</name>
</gene>
<evidence type="ECO:0000313" key="2">
    <source>
        <dbReference type="Proteomes" id="UP000266861"/>
    </source>
</evidence>
<keyword evidence="2" id="KW-1185">Reference proteome</keyword>
<dbReference type="Proteomes" id="UP000266861">
    <property type="component" value="Unassembled WGS sequence"/>
</dbReference>
<organism evidence="1 2">
    <name type="scientific">Diversispora epigaea</name>
    <dbReference type="NCBI Taxonomy" id="1348612"/>
    <lineage>
        <taxon>Eukaryota</taxon>
        <taxon>Fungi</taxon>
        <taxon>Fungi incertae sedis</taxon>
        <taxon>Mucoromycota</taxon>
        <taxon>Glomeromycotina</taxon>
        <taxon>Glomeromycetes</taxon>
        <taxon>Diversisporales</taxon>
        <taxon>Diversisporaceae</taxon>
        <taxon>Diversispora</taxon>
    </lineage>
</organism>
<dbReference type="EMBL" id="PQFF01000415">
    <property type="protein sequence ID" value="RHZ51610.1"/>
    <property type="molecule type" value="Genomic_DNA"/>
</dbReference>
<sequence>MISFKRLPTSSGEKKELDDFISVARLRFRSLSELTRQITPSTKNSHVPPMESKKSSQSVNPYFVWTW</sequence>
<evidence type="ECO:0000313" key="1">
    <source>
        <dbReference type="EMBL" id="RHZ51610.1"/>
    </source>
</evidence>
<accession>A0A397GU74</accession>
<dbReference type="OrthoDB" id="3909530at2759"/>
<name>A0A397GU74_9GLOM</name>
<dbReference type="AlphaFoldDB" id="A0A397GU74"/>